<accession>A0A4Q0YSL0</accession>
<keyword evidence="1" id="KW-0678">Repressor</keyword>
<comment type="caution">
    <text evidence="6">The sequence shown here is derived from an EMBL/GenBank/DDBJ whole genome shotgun (WGS) entry which is preliminary data.</text>
</comment>
<dbReference type="InterPro" id="IPR009057">
    <property type="entry name" value="Homeodomain-like_sf"/>
</dbReference>
<proteinExistence type="predicted"/>
<dbReference type="PANTHER" id="PTHR11019:SF159">
    <property type="entry name" value="TRANSCRIPTIONAL REGULATOR-RELATED"/>
    <property type="match status" value="1"/>
</dbReference>
<evidence type="ECO:0000256" key="3">
    <source>
        <dbReference type="ARBA" id="ARBA00023125"/>
    </source>
</evidence>
<evidence type="ECO:0000313" key="7">
    <source>
        <dbReference type="Proteomes" id="UP000290287"/>
    </source>
</evidence>
<dbReference type="OrthoDB" id="5949386at2"/>
<keyword evidence="7" id="KW-1185">Reference proteome</keyword>
<dbReference type="Gene3D" id="2.60.120.10">
    <property type="entry name" value="Jelly Rolls"/>
    <property type="match status" value="1"/>
</dbReference>
<dbReference type="InterPro" id="IPR014710">
    <property type="entry name" value="RmlC-like_jellyroll"/>
</dbReference>
<keyword evidence="2" id="KW-0805">Transcription regulation</keyword>
<dbReference type="FunFam" id="1.10.10.60:FF:000132">
    <property type="entry name" value="AraC family transcriptional regulator"/>
    <property type="match status" value="1"/>
</dbReference>
<dbReference type="SMART" id="SM00342">
    <property type="entry name" value="HTH_ARAC"/>
    <property type="match status" value="1"/>
</dbReference>
<dbReference type="InterPro" id="IPR018060">
    <property type="entry name" value="HTH_AraC"/>
</dbReference>
<keyword evidence="3" id="KW-0238">DNA-binding</keyword>
<dbReference type="PROSITE" id="PS01124">
    <property type="entry name" value="HTH_ARAC_FAMILY_2"/>
    <property type="match status" value="1"/>
</dbReference>
<dbReference type="GO" id="GO:0003700">
    <property type="term" value="F:DNA-binding transcription factor activity"/>
    <property type="evidence" value="ECO:0007669"/>
    <property type="project" value="InterPro"/>
</dbReference>
<dbReference type="SUPFAM" id="SSF51182">
    <property type="entry name" value="RmlC-like cupins"/>
    <property type="match status" value="1"/>
</dbReference>
<dbReference type="GO" id="GO:0043565">
    <property type="term" value="F:sequence-specific DNA binding"/>
    <property type="evidence" value="ECO:0007669"/>
    <property type="project" value="InterPro"/>
</dbReference>
<dbReference type="CDD" id="cd06124">
    <property type="entry name" value="cupin_NimR-like_N"/>
    <property type="match status" value="1"/>
</dbReference>
<evidence type="ECO:0000313" key="6">
    <source>
        <dbReference type="EMBL" id="RXJ72089.1"/>
    </source>
</evidence>
<dbReference type="Proteomes" id="UP000290287">
    <property type="component" value="Unassembled WGS sequence"/>
</dbReference>
<dbReference type="AlphaFoldDB" id="A0A4Q0YSL0"/>
<gene>
    <name evidence="6" type="ORF">CS022_17595</name>
</gene>
<dbReference type="Gene3D" id="1.10.10.60">
    <property type="entry name" value="Homeodomain-like"/>
    <property type="match status" value="2"/>
</dbReference>
<name>A0A4Q0YSL0_9GAMM</name>
<reference evidence="6 7" key="1">
    <citation type="submission" date="2017-10" db="EMBL/GenBank/DDBJ databases">
        <title>Nyctiphanis sp. nov., isolated from the stomach of the euphausiid Nyctiphanes simplex (Hansen, 1911) in the Gulf of California.</title>
        <authorList>
            <person name="Gomez-Gil B."/>
            <person name="Aguilar-Mendez M."/>
            <person name="Lopez-Cortes A."/>
            <person name="Gomez-Gutierrez J."/>
            <person name="Roque A."/>
            <person name="Lang E."/>
            <person name="Gonzalez-Castillo A."/>
        </authorList>
    </citation>
    <scope>NUCLEOTIDE SEQUENCE [LARGE SCALE GENOMIC DNA]</scope>
    <source>
        <strain evidence="6 7">CAIM 600</strain>
    </source>
</reference>
<dbReference type="RefSeq" id="WP_129123358.1">
    <property type="nucleotide sequence ID" value="NZ_PEIB01000026.1"/>
</dbReference>
<dbReference type="SUPFAM" id="SSF46689">
    <property type="entry name" value="Homeodomain-like"/>
    <property type="match status" value="1"/>
</dbReference>
<protein>
    <submittedName>
        <fullName evidence="6">AraC family transcriptional regulator</fullName>
    </submittedName>
</protein>
<evidence type="ECO:0000259" key="5">
    <source>
        <dbReference type="PROSITE" id="PS01124"/>
    </source>
</evidence>
<sequence length="279" mass="31817">MAIVETDLLIDADELNSLVIGLTASNDSGSTHQYQHKKAQVLYVVDGFISIFVGNVEHIVPPRRAIWIPPGVKHTTRTSEGTSYRSLFVHQNVSSLFPKTIKIVDTNSLMRELIERMVLWNWDKPIRQQQPMFTVLCDEMNMLESESLSLVYPEDRRLIDWLYALQEGEMKPQPLKEMARDIGASSKTISRIFTRETGMAYQYWRQRWRLHEAICLLSNGSPVTDVAKSLDFSSVSAFISFFRKIAGDTPGRYLVSGCLHPLQHHKSDDVRSISAEICD</sequence>
<feature type="domain" description="HTH araC/xylS-type" evidence="5">
    <location>
        <begin position="156"/>
        <end position="256"/>
    </location>
</feature>
<dbReference type="EMBL" id="PEIB01000026">
    <property type="protein sequence ID" value="RXJ72089.1"/>
    <property type="molecule type" value="Genomic_DNA"/>
</dbReference>
<dbReference type="Pfam" id="PF12833">
    <property type="entry name" value="HTH_18"/>
    <property type="match status" value="1"/>
</dbReference>
<dbReference type="InterPro" id="IPR011051">
    <property type="entry name" value="RmlC_Cupin_sf"/>
</dbReference>
<evidence type="ECO:0000256" key="2">
    <source>
        <dbReference type="ARBA" id="ARBA00023015"/>
    </source>
</evidence>
<organism evidence="6 7">
    <name type="scientific">Veronia nyctiphanis</name>
    <dbReference type="NCBI Taxonomy" id="1278244"/>
    <lineage>
        <taxon>Bacteria</taxon>
        <taxon>Pseudomonadati</taxon>
        <taxon>Pseudomonadota</taxon>
        <taxon>Gammaproteobacteria</taxon>
        <taxon>Vibrionales</taxon>
        <taxon>Vibrionaceae</taxon>
        <taxon>Veronia</taxon>
    </lineage>
</organism>
<dbReference type="PANTHER" id="PTHR11019">
    <property type="entry name" value="HTH-TYPE TRANSCRIPTIONAL REGULATOR NIMR"/>
    <property type="match status" value="1"/>
</dbReference>
<keyword evidence="4" id="KW-0804">Transcription</keyword>
<evidence type="ECO:0000256" key="1">
    <source>
        <dbReference type="ARBA" id="ARBA00022491"/>
    </source>
</evidence>
<evidence type="ECO:0000256" key="4">
    <source>
        <dbReference type="ARBA" id="ARBA00023163"/>
    </source>
</evidence>